<evidence type="ECO:0000256" key="1">
    <source>
        <dbReference type="ARBA" id="ARBA00004651"/>
    </source>
</evidence>
<dbReference type="PANTHER" id="PTHR21137:SF26">
    <property type="entry name" value="ODORANT RECEPTOR 10A-RELATED"/>
    <property type="match status" value="1"/>
</dbReference>
<name>A0A6J2TXF8_DROLE</name>
<keyword evidence="3 10" id="KW-0716">Sensory transduction</keyword>
<dbReference type="GO" id="GO:0005549">
    <property type="term" value="F:odorant binding"/>
    <property type="evidence" value="ECO:0007669"/>
    <property type="project" value="InterPro"/>
</dbReference>
<feature type="transmembrane region" description="Helical" evidence="10">
    <location>
        <begin position="40"/>
        <end position="62"/>
    </location>
</feature>
<organism evidence="11 12">
    <name type="scientific">Drosophila lebanonensis</name>
    <name type="common">Fruit fly</name>
    <name type="synonym">Scaptodrosophila lebanonensis</name>
    <dbReference type="NCBI Taxonomy" id="7225"/>
    <lineage>
        <taxon>Eukaryota</taxon>
        <taxon>Metazoa</taxon>
        <taxon>Ecdysozoa</taxon>
        <taxon>Arthropoda</taxon>
        <taxon>Hexapoda</taxon>
        <taxon>Insecta</taxon>
        <taxon>Pterygota</taxon>
        <taxon>Neoptera</taxon>
        <taxon>Endopterygota</taxon>
        <taxon>Diptera</taxon>
        <taxon>Brachycera</taxon>
        <taxon>Muscomorpha</taxon>
        <taxon>Ephydroidea</taxon>
        <taxon>Drosophilidae</taxon>
        <taxon>Scaptodrosophila</taxon>
    </lineage>
</organism>
<dbReference type="RefSeq" id="XP_030380794.1">
    <property type="nucleotide sequence ID" value="XM_030524934.1"/>
</dbReference>
<keyword evidence="6 10" id="KW-1133">Transmembrane helix</keyword>
<evidence type="ECO:0000256" key="9">
    <source>
        <dbReference type="ARBA" id="ARBA00023224"/>
    </source>
</evidence>
<feature type="transmembrane region" description="Helical" evidence="10">
    <location>
        <begin position="137"/>
        <end position="162"/>
    </location>
</feature>
<accession>A0A6J2TXF8</accession>
<feature type="transmembrane region" description="Helical" evidence="10">
    <location>
        <begin position="375"/>
        <end position="399"/>
    </location>
</feature>
<feature type="transmembrane region" description="Helical" evidence="10">
    <location>
        <begin position="69"/>
        <end position="91"/>
    </location>
</feature>
<dbReference type="OrthoDB" id="8185860at2759"/>
<dbReference type="Pfam" id="PF02949">
    <property type="entry name" value="7tm_6"/>
    <property type="match status" value="1"/>
</dbReference>
<dbReference type="InterPro" id="IPR004117">
    <property type="entry name" value="7tm6_olfct_rcpt"/>
</dbReference>
<keyword evidence="7 10" id="KW-0472">Membrane</keyword>
<evidence type="ECO:0000256" key="4">
    <source>
        <dbReference type="ARBA" id="ARBA00022692"/>
    </source>
</evidence>
<evidence type="ECO:0000256" key="2">
    <source>
        <dbReference type="ARBA" id="ARBA00022475"/>
    </source>
</evidence>
<evidence type="ECO:0000256" key="8">
    <source>
        <dbReference type="ARBA" id="ARBA00023170"/>
    </source>
</evidence>
<keyword evidence="11" id="KW-1185">Reference proteome</keyword>
<evidence type="ECO:0000313" key="12">
    <source>
        <dbReference type="RefSeq" id="XP_030380794.1"/>
    </source>
</evidence>
<feature type="transmembrane region" description="Helical" evidence="10">
    <location>
        <begin position="182"/>
        <end position="206"/>
    </location>
</feature>
<evidence type="ECO:0000256" key="10">
    <source>
        <dbReference type="RuleBase" id="RU351113"/>
    </source>
</evidence>
<evidence type="ECO:0000256" key="7">
    <source>
        <dbReference type="ARBA" id="ARBA00023136"/>
    </source>
</evidence>
<dbReference type="GeneID" id="115628730"/>
<keyword evidence="2" id="KW-1003">Cell membrane</keyword>
<evidence type="ECO:0000313" key="11">
    <source>
        <dbReference type="Proteomes" id="UP000504634"/>
    </source>
</evidence>
<gene>
    <name evidence="12" type="primary">LOC115628730</name>
</gene>
<reference evidence="12" key="1">
    <citation type="submission" date="2025-08" db="UniProtKB">
        <authorList>
            <consortium name="RefSeq"/>
        </authorList>
    </citation>
    <scope>IDENTIFICATION</scope>
    <source>
        <strain evidence="12">11010-0011.00</strain>
        <tissue evidence="12">Whole body</tissue>
    </source>
</reference>
<keyword evidence="5 10" id="KW-0552">Olfaction</keyword>
<feature type="transmembrane region" description="Helical" evidence="10">
    <location>
        <begin position="309"/>
        <end position="329"/>
    </location>
</feature>
<dbReference type="Proteomes" id="UP000504634">
    <property type="component" value="Unplaced"/>
</dbReference>
<feature type="transmembrane region" description="Helical" evidence="10">
    <location>
        <begin position="277"/>
        <end position="297"/>
    </location>
</feature>
<proteinExistence type="inferred from homology"/>
<sequence>MVEHFKFLRRNQPLKLYFFAVPRLCLGIMGYWPVDVQNRAYFNFLVLGIGVATELHAGFSFLKQAQITLALETLCPAVTSAVTLLKMFLMLRYRRDLAYVLARLNQLLFGLQSELGSRQEKRVIMRRHCMLAARLNFWPLSTGFFTCTTYNLKPLLIALLLYRQGHEVVFNPPFNMTMPRLMLQSPFFPLTYMFIAYTGYVTIFMFGGCDAFYFEFCTHTAALFKSLQADLRGLFQPYGDHLELSAEQCLHIERGLLMLIRRHNEIIELTIFFRQRYTIITLAHFLSAGVVIAISIIDLLTVSDNGLGTLLYVAFTVAALSQLLIYCYGGTLVAESSARLAIVVGSCPWQLCKPRQRRYILLLILRSQRAVSMEVPFFVPLLATFASILQTSGSIIALAKSFQ</sequence>
<comment type="subcellular location">
    <subcellularLocation>
        <location evidence="1 10">Cell membrane</location>
        <topology evidence="1 10">Multi-pass membrane protein</topology>
    </subcellularLocation>
</comment>
<dbReference type="PANTHER" id="PTHR21137">
    <property type="entry name" value="ODORANT RECEPTOR"/>
    <property type="match status" value="1"/>
</dbReference>
<evidence type="ECO:0000256" key="5">
    <source>
        <dbReference type="ARBA" id="ARBA00022725"/>
    </source>
</evidence>
<protein>
    <recommendedName>
        <fullName evidence="10">Odorant receptor</fullName>
    </recommendedName>
</protein>
<keyword evidence="8 10" id="KW-0675">Receptor</keyword>
<dbReference type="GO" id="GO:0005886">
    <property type="term" value="C:plasma membrane"/>
    <property type="evidence" value="ECO:0007669"/>
    <property type="project" value="UniProtKB-SubCell"/>
</dbReference>
<dbReference type="GO" id="GO:0004984">
    <property type="term" value="F:olfactory receptor activity"/>
    <property type="evidence" value="ECO:0007669"/>
    <property type="project" value="InterPro"/>
</dbReference>
<dbReference type="AlphaFoldDB" id="A0A6J2TXF8"/>
<evidence type="ECO:0000256" key="3">
    <source>
        <dbReference type="ARBA" id="ARBA00022606"/>
    </source>
</evidence>
<keyword evidence="4 10" id="KW-0812">Transmembrane</keyword>
<comment type="similarity">
    <text evidence="10">Belongs to the insect chemoreceptor superfamily. Heteromeric odorant receptor channel (TC 1.A.69) family.</text>
</comment>
<dbReference type="CTD" id="32086"/>
<keyword evidence="9 10" id="KW-0807">Transducer</keyword>
<evidence type="ECO:0000256" key="6">
    <source>
        <dbReference type="ARBA" id="ARBA00022989"/>
    </source>
</evidence>
<dbReference type="GO" id="GO:0007165">
    <property type="term" value="P:signal transduction"/>
    <property type="evidence" value="ECO:0007669"/>
    <property type="project" value="UniProtKB-KW"/>
</dbReference>